<reference evidence="2" key="1">
    <citation type="submission" date="2021-03" db="EMBL/GenBank/DDBJ databases">
        <title>Comparative genomics and phylogenomic investigation of the class Geoglossomycetes provide insights into ecological specialization and systematics.</title>
        <authorList>
            <person name="Melie T."/>
            <person name="Pirro S."/>
            <person name="Miller A.N."/>
            <person name="Quandt A."/>
        </authorList>
    </citation>
    <scope>NUCLEOTIDE SEQUENCE</scope>
    <source>
        <strain evidence="2">GBOQ0MN5Z8</strain>
    </source>
</reference>
<feature type="compositionally biased region" description="Gly residues" evidence="1">
    <location>
        <begin position="68"/>
        <end position="85"/>
    </location>
</feature>
<name>A0A9P8I676_9PEZI</name>
<gene>
    <name evidence="2" type="ORF">FGG08_002449</name>
</gene>
<dbReference type="AlphaFoldDB" id="A0A9P8I676"/>
<feature type="region of interest" description="Disordered" evidence="1">
    <location>
        <begin position="63"/>
        <end position="85"/>
    </location>
</feature>
<keyword evidence="3" id="KW-1185">Reference proteome</keyword>
<comment type="caution">
    <text evidence="2">The sequence shown here is derived from an EMBL/GenBank/DDBJ whole genome shotgun (WGS) entry which is preliminary data.</text>
</comment>
<protein>
    <submittedName>
        <fullName evidence="2">Uncharacterized protein</fullName>
    </submittedName>
</protein>
<dbReference type="Proteomes" id="UP000698800">
    <property type="component" value="Unassembled WGS sequence"/>
</dbReference>
<sequence length="112" mass="10580">MLLAVADAEGAEEAEGADEAHQTGDAERAVALLLEGGEQDVVEGAADVVADAKEDLDQGLVVAHGEGDGAGGGQGPVGAVGGGGEGGAGEGAELVFVEAAGWGVVEDEVGGG</sequence>
<organism evidence="2 3">
    <name type="scientific">Glutinoglossum americanum</name>
    <dbReference type="NCBI Taxonomy" id="1670608"/>
    <lineage>
        <taxon>Eukaryota</taxon>
        <taxon>Fungi</taxon>
        <taxon>Dikarya</taxon>
        <taxon>Ascomycota</taxon>
        <taxon>Pezizomycotina</taxon>
        <taxon>Geoglossomycetes</taxon>
        <taxon>Geoglossales</taxon>
        <taxon>Geoglossaceae</taxon>
        <taxon>Glutinoglossum</taxon>
    </lineage>
</organism>
<feature type="region of interest" description="Disordered" evidence="1">
    <location>
        <begin position="1"/>
        <end position="25"/>
    </location>
</feature>
<proteinExistence type="predicted"/>
<evidence type="ECO:0000313" key="2">
    <source>
        <dbReference type="EMBL" id="KAH0543188.1"/>
    </source>
</evidence>
<evidence type="ECO:0000313" key="3">
    <source>
        <dbReference type="Proteomes" id="UP000698800"/>
    </source>
</evidence>
<dbReference type="EMBL" id="JAGHQL010000037">
    <property type="protein sequence ID" value="KAH0543188.1"/>
    <property type="molecule type" value="Genomic_DNA"/>
</dbReference>
<accession>A0A9P8I676</accession>
<evidence type="ECO:0000256" key="1">
    <source>
        <dbReference type="SAM" id="MobiDB-lite"/>
    </source>
</evidence>